<dbReference type="Proteomes" id="UP000193978">
    <property type="component" value="Chromosome"/>
</dbReference>
<proteinExistence type="predicted"/>
<evidence type="ECO:0000313" key="1">
    <source>
        <dbReference type="EMBL" id="ARN80570.1"/>
    </source>
</evidence>
<dbReference type="Pfam" id="PF12616">
    <property type="entry name" value="DUF3775"/>
    <property type="match status" value="1"/>
</dbReference>
<sequence length="133" mass="14754">MPDINTEKVCFVIVKARELECEDEGVDADASNETDDKFTSIMTEEAYQTVRAEVKAAIDSMDEDEQCELVALAWVGRGDFSAEEWKAAVKEARERRKGPTSAYLLGIPLLSSFLEDGLAEFGESCEGYATDRQ</sequence>
<gene>
    <name evidence="1" type="ORF">B1812_05245</name>
</gene>
<evidence type="ECO:0000313" key="2">
    <source>
        <dbReference type="Proteomes" id="UP000193978"/>
    </source>
</evidence>
<reference evidence="1 2" key="1">
    <citation type="submission" date="2017-02" db="EMBL/GenBank/DDBJ databases">
        <authorList>
            <person name="Peterson S.W."/>
        </authorList>
    </citation>
    <scope>NUCLEOTIDE SEQUENCE [LARGE SCALE GENOMIC DNA]</scope>
    <source>
        <strain evidence="1 2">S285</strain>
    </source>
</reference>
<dbReference type="KEGG" id="mbry:B1812_05245"/>
<accession>A0A1W6MSI2</accession>
<dbReference type="OrthoDB" id="5641374at2"/>
<dbReference type="STRING" id="655015.B1812_05245"/>
<evidence type="ECO:0008006" key="3">
    <source>
        <dbReference type="Google" id="ProtNLM"/>
    </source>
</evidence>
<dbReference type="EMBL" id="CP019948">
    <property type="protein sequence ID" value="ARN80570.1"/>
    <property type="molecule type" value="Genomic_DNA"/>
</dbReference>
<dbReference type="AlphaFoldDB" id="A0A1W6MSI2"/>
<protein>
    <recommendedName>
        <fullName evidence="3">DUF3775 domain-containing protein</fullName>
    </recommendedName>
</protein>
<dbReference type="InterPro" id="IPR022254">
    <property type="entry name" value="DUF3775"/>
</dbReference>
<keyword evidence="2" id="KW-1185">Reference proteome</keyword>
<name>A0A1W6MSI2_9HYPH</name>
<organism evidence="1 2">
    <name type="scientific">Methylocystis bryophila</name>
    <dbReference type="NCBI Taxonomy" id="655015"/>
    <lineage>
        <taxon>Bacteria</taxon>
        <taxon>Pseudomonadati</taxon>
        <taxon>Pseudomonadota</taxon>
        <taxon>Alphaproteobacteria</taxon>
        <taxon>Hyphomicrobiales</taxon>
        <taxon>Methylocystaceae</taxon>
        <taxon>Methylocystis</taxon>
    </lineage>
</organism>
<dbReference type="RefSeq" id="WP_085770643.1">
    <property type="nucleotide sequence ID" value="NZ_AP027149.1"/>
</dbReference>